<feature type="compositionally biased region" description="Basic and acidic residues" evidence="1">
    <location>
        <begin position="1150"/>
        <end position="1164"/>
    </location>
</feature>
<dbReference type="InterPro" id="IPR052976">
    <property type="entry name" value="Scoloptoxin-like"/>
</dbReference>
<dbReference type="STRING" id="126957.T1J4L6"/>
<feature type="compositionally biased region" description="Polar residues" evidence="1">
    <location>
        <begin position="167"/>
        <end position="176"/>
    </location>
</feature>
<name>T1J4L6_STRMM</name>
<keyword evidence="2" id="KW-1133">Transmembrane helix</keyword>
<proteinExistence type="predicted"/>
<feature type="domain" description="Chitin-binding type-2" evidence="3">
    <location>
        <begin position="1"/>
        <end position="52"/>
    </location>
</feature>
<dbReference type="PANTHER" id="PTHR22933:SF31">
    <property type="entry name" value="FI18007P1"/>
    <property type="match status" value="1"/>
</dbReference>
<evidence type="ECO:0000259" key="3">
    <source>
        <dbReference type="PROSITE" id="PS50940"/>
    </source>
</evidence>
<feature type="compositionally biased region" description="Polar residues" evidence="1">
    <location>
        <begin position="2066"/>
        <end position="2075"/>
    </location>
</feature>
<feature type="compositionally biased region" description="Basic and acidic residues" evidence="1">
    <location>
        <begin position="1464"/>
        <end position="1508"/>
    </location>
</feature>
<dbReference type="Pfam" id="PF01607">
    <property type="entry name" value="CBM_14"/>
    <property type="match status" value="3"/>
</dbReference>
<dbReference type="PROSITE" id="PS50940">
    <property type="entry name" value="CHIT_BIND_II"/>
    <property type="match status" value="4"/>
</dbReference>
<feature type="region of interest" description="Disordered" evidence="1">
    <location>
        <begin position="152"/>
        <end position="176"/>
    </location>
</feature>
<feature type="region of interest" description="Disordered" evidence="1">
    <location>
        <begin position="1941"/>
        <end position="1987"/>
    </location>
</feature>
<feature type="compositionally biased region" description="Basic and acidic residues" evidence="1">
    <location>
        <begin position="1515"/>
        <end position="1737"/>
    </location>
</feature>
<feature type="transmembrane region" description="Helical" evidence="2">
    <location>
        <begin position="233"/>
        <end position="253"/>
    </location>
</feature>
<sequence>MAGYYADPHFGCQVYHKCDIDYRKDSFLCSNGTLFNQKTFVCEWWYSVDCSQSVYYYELNARLYKKKYSTFPSLYQDSRGLVYMLSSPVSIMDPSPKPEMSHQYYAKPSGDVLFETFFKDVQHLGSASILPSSVQMPVKQVYQVDNSPIRDYGSDEYPNAPSEEDNSAAQFESQHVNKPKRVKIYKAQQMSHDGKVKVQPVEDSKESYEENQKHRKKCLSTLLVRIFPHFNPFLSLFYTFIAILVISCAVDAASVSKKTKFSFLVSDFNSSDISGSPGKDYPTFRDIPETNFVCDGLPPGIYADYDTRCQVCLCWFFHMCDEKNVKLTFLCPNGSVFNEKRLKCDLWSRVPCKSAHSLVNLLFPIKSGAKGKSLPRNGQVVAQDRTLDLVDTISDLIKGSRRRAQEDFDDEESGGSRFREIMRKILKIITTGFNYGDDGSYGDYSAIPGTPGQDYPLYGPHPPVTNFQCQQQQWIPGYYADTQFNCQVYHVCESEKDNVFLCPNGTVFNQLYFVCDWWYNVDCSQSVNWYSLNGNLYGQSESATNYGNRVAVALAEDKSESRSAEYPNEDTENNFKFPGKSSSSYRPHPSKPTQIIHPPESTPSDIPSYLLQTQRPLRIPNIKPISAPHPNIPQQLIHPGFPQRPFPVPPPQQQNLLPQTQFPHFDQTETQSPHGSILFPHQQQRPQQRPTLYPNFPITPQRPQFPPQKPIEPHYPFPPQRPTTDPHLPLPPLRPINPQYPNVPKKPINPQYPIVPQKPINPQYPIVPQKPINPQYPIVPQKPINPHIPYPDEEYDLSHSIPGHAGKDYPIYAVIPRSEFQCDGNYPGFYADMHSGCQVWHYCQLDARLDSFLCPNGTIFNQKYFVCDWWYNVDCESSQHYYPLNSNLYREPPYQQDGAHYPRPAGSVTQEHQDQDQVSYRKSPIQDTQGLRLATPCTAAKPLRIIMQMPTGWKWLLFVTFLTGFNWVTHSTPTAIRLRDKLMDIKQDRMLHVPQHRPRPKIKRKTVHHTIIALLYDDKKAPQTPYGPQYPQPIPSMMQSSKYPGPHPMTYPGLRSSRYPGPHPIRYPGPPPVYKPPRDYHYPKPHRRPMMNHKPPAVQNPPTSALHTLPHKPAFSSHTETLAMHQIAGNYHQPHLQPFDAHPTNFYKPPRKEHQYKNKPESHYQGKHQSVKPEPDYVKKLHPVVKKPHPMDPRPHYVEKPHPMDPRPHYVEKPHPMDIRPHYVEKPYPMDLGPHYEESSSSEENIKPGKYPEVYLDESRLHRYRRPFEESLGIHGYKSHNDFDLIQVKSPFDHHMENLPLYNSGPFPSASKPSFAAENHQWNFNGYNKVPIRQPIRNYQHMGPMYPYEGSRSMQYFAKPIPEYRPPKEHQIKSYMSRRPQASGHPHSMDHHAMPNDHPRSDEEDDIDSLVLPDKPHKKPYPEHIEDSHHLEELHPELHGPRKPNHPREEHDELQSHHSHHRPHNFEENHENHRPIHPEEHHEPPQRPHHIDNHHQPTHLIEHHEPSHGPHRPHHIEDHHEPPHRPQHTEEHHEPPHRPQHTEEHHEPPHRHQEHHEPPHIPQEHHEPPQRPLHIEEHHEPPQRPLHIEEHHEPPQRPPHIEENHEPLHRPQEHHQPPHRPQEHHEPPHRPQEHHEPPHRPQHMEEHHEPPHRPQHMEEHHEPPHRPQHMEEHHEPPHRPQHTEEHHEPPHRPQHMEEHHEPPHRPQHMEEHHKPPHHIEHHEPPFGLHHTENDHKPSPRPHHIKDHRPLQRPHHPDELPPHRPHKNPIDHQYKRPVIHHDEYQEPEAHASLQHEKPFLTHDQKNFPSVPLLPMHEEFKHQQQEVHIPDVSFPIPSLSLDGPREHHHSLSLHDPFYDMHHVPSPHKSPMTNHHEMHHIPQFHMHPHPSLHEHEKPHQRPMMNHKPPAVQNPPTSTLHTLPHKPAYSSHTETLAMHQSAGNYHQPHLQPFDDHPTNFYKPPHKEHPYKDKPESHYQGKPHPVKPEPDYVKKPHPMDLRPHYVEKPHPMDLRPHYVEKPHLLDLGPHYEETSSSTNQHEMHHLMPHHIPQFHMHPHPSLHEHEKPISNNQIPMQFPSQHDQPPPHYQHQQSEMKPQDIHIKPDLPNEMQMPKPNEDPPEHVKLPYSELMPDIKVVPLDPPHESNFKIHLLQHHEESESSFLTPMSSYQMHNLFSTLTPPSVDLLGQIQDQIQTESPNKDHEINIQPDRTQFIQQMHNQPVAQFHMEDTIDHPPSDIQIESQRLSFPVHHQKPMQMFPEEIEIHPLPSPPTLEHQEAI</sequence>
<dbReference type="HOGENOM" id="CLU_230411_0_0_1"/>
<feature type="compositionally biased region" description="Basic and acidic residues" evidence="1">
    <location>
        <begin position="1960"/>
        <end position="1974"/>
    </location>
</feature>
<feature type="domain" description="Chitin-binding type-2" evidence="3">
    <location>
        <begin position="819"/>
        <end position="877"/>
    </location>
</feature>
<dbReference type="Proteomes" id="UP000014500">
    <property type="component" value="Unassembled WGS sequence"/>
</dbReference>
<evidence type="ECO:0000313" key="4">
    <source>
        <dbReference type="EnsemblMetazoa" id="SMAR008555-PA"/>
    </source>
</evidence>
<feature type="compositionally biased region" description="Basic and acidic residues" evidence="1">
    <location>
        <begin position="1754"/>
        <end position="1770"/>
    </location>
</feature>
<dbReference type="InterPro" id="IPR002557">
    <property type="entry name" value="Chitin-bd_dom"/>
</dbReference>
<accession>T1J4L6</accession>
<feature type="region of interest" description="Disordered" evidence="1">
    <location>
        <begin position="1133"/>
        <end position="1177"/>
    </location>
</feature>
<feature type="region of interest" description="Disordered" evidence="1">
    <location>
        <begin position="1436"/>
        <end position="1770"/>
    </location>
</feature>
<dbReference type="SUPFAM" id="SSF57625">
    <property type="entry name" value="Invertebrate chitin-binding proteins"/>
    <property type="match status" value="4"/>
</dbReference>
<dbReference type="OMA" id="LPTGQHN"/>
<feature type="region of interest" description="Disordered" evidence="1">
    <location>
        <begin position="557"/>
        <end position="606"/>
    </location>
</feature>
<dbReference type="Gene3D" id="2.170.140.10">
    <property type="entry name" value="Chitin binding domain"/>
    <property type="match status" value="3"/>
</dbReference>
<dbReference type="GO" id="GO:0008061">
    <property type="term" value="F:chitin binding"/>
    <property type="evidence" value="ECO:0007669"/>
    <property type="project" value="InterPro"/>
</dbReference>
<feature type="compositionally biased region" description="Basic and acidic residues" evidence="1">
    <location>
        <begin position="1387"/>
        <end position="1401"/>
    </location>
</feature>
<feature type="compositionally biased region" description="Basic and acidic residues" evidence="1">
    <location>
        <begin position="1436"/>
        <end position="1456"/>
    </location>
</feature>
<feature type="domain" description="Chitin-binding type-2" evidence="3">
    <location>
        <begin position="314"/>
        <end position="354"/>
    </location>
</feature>
<dbReference type="InterPro" id="IPR036508">
    <property type="entry name" value="Chitin-bd_dom_sf"/>
</dbReference>
<evidence type="ECO:0000256" key="1">
    <source>
        <dbReference type="SAM" id="MobiDB-lite"/>
    </source>
</evidence>
<protein>
    <recommendedName>
        <fullName evidence="3">Chitin-binding type-2 domain-containing protein</fullName>
    </recommendedName>
</protein>
<dbReference type="EnsemblMetazoa" id="SMAR008555-RA">
    <property type="protein sequence ID" value="SMAR008555-PA"/>
    <property type="gene ID" value="SMAR008555"/>
</dbReference>
<keyword evidence="2" id="KW-0472">Membrane</keyword>
<feature type="compositionally biased region" description="Pro residues" evidence="1">
    <location>
        <begin position="703"/>
        <end position="721"/>
    </location>
</feature>
<feature type="domain" description="Chitin-binding type-2" evidence="3">
    <location>
        <begin position="466"/>
        <end position="525"/>
    </location>
</feature>
<organism evidence="4 5">
    <name type="scientific">Strigamia maritima</name>
    <name type="common">European centipede</name>
    <name type="synonym">Geophilus maritimus</name>
    <dbReference type="NCBI Taxonomy" id="126957"/>
    <lineage>
        <taxon>Eukaryota</taxon>
        <taxon>Metazoa</taxon>
        <taxon>Ecdysozoa</taxon>
        <taxon>Arthropoda</taxon>
        <taxon>Myriapoda</taxon>
        <taxon>Chilopoda</taxon>
        <taxon>Pleurostigmophora</taxon>
        <taxon>Geophilomorpha</taxon>
        <taxon>Linotaeniidae</taxon>
        <taxon>Strigamia</taxon>
    </lineage>
</organism>
<dbReference type="eggNOG" id="ENOG502RYKF">
    <property type="taxonomic scope" value="Eukaryota"/>
</dbReference>
<keyword evidence="5" id="KW-1185">Reference proteome</keyword>
<evidence type="ECO:0000313" key="5">
    <source>
        <dbReference type="Proteomes" id="UP000014500"/>
    </source>
</evidence>
<reference evidence="4" key="2">
    <citation type="submission" date="2015-02" db="UniProtKB">
        <authorList>
            <consortium name="EnsemblMetazoa"/>
        </authorList>
    </citation>
    <scope>IDENTIFICATION</scope>
</reference>
<dbReference type="PANTHER" id="PTHR22933">
    <property type="entry name" value="FI18007P1-RELATED"/>
    <property type="match status" value="1"/>
</dbReference>
<feature type="region of interest" description="Disordered" evidence="1">
    <location>
        <begin position="2066"/>
        <end position="2092"/>
    </location>
</feature>
<keyword evidence="2" id="KW-0812">Transmembrane</keyword>
<dbReference type="GO" id="GO:0005576">
    <property type="term" value="C:extracellular region"/>
    <property type="evidence" value="ECO:0007669"/>
    <property type="project" value="InterPro"/>
</dbReference>
<feature type="compositionally biased region" description="Basic residues" evidence="1">
    <location>
        <begin position="1738"/>
        <end position="1753"/>
    </location>
</feature>
<dbReference type="SMART" id="SM00494">
    <property type="entry name" value="ChtBD2"/>
    <property type="match status" value="4"/>
</dbReference>
<feature type="region of interest" description="Disordered" evidence="1">
    <location>
        <begin position="701"/>
        <end position="738"/>
    </location>
</feature>
<evidence type="ECO:0000256" key="2">
    <source>
        <dbReference type="SAM" id="Phobius"/>
    </source>
</evidence>
<reference evidence="5" key="1">
    <citation type="submission" date="2011-05" db="EMBL/GenBank/DDBJ databases">
        <authorList>
            <person name="Richards S.R."/>
            <person name="Qu J."/>
            <person name="Jiang H."/>
            <person name="Jhangiani S.N."/>
            <person name="Agravi P."/>
            <person name="Goodspeed R."/>
            <person name="Gross S."/>
            <person name="Mandapat C."/>
            <person name="Jackson L."/>
            <person name="Mathew T."/>
            <person name="Pu L."/>
            <person name="Thornton R."/>
            <person name="Saada N."/>
            <person name="Wilczek-Boney K.B."/>
            <person name="Lee S."/>
            <person name="Kovar C."/>
            <person name="Wu Y."/>
            <person name="Scherer S.E."/>
            <person name="Worley K.C."/>
            <person name="Muzny D.M."/>
            <person name="Gibbs R."/>
        </authorList>
    </citation>
    <scope>NUCLEOTIDE SEQUENCE</scope>
    <source>
        <strain evidence="5">Brora</strain>
    </source>
</reference>
<feature type="region of interest" description="Disordered" evidence="1">
    <location>
        <begin position="1375"/>
        <end position="1423"/>
    </location>
</feature>
<dbReference type="EMBL" id="JH431846">
    <property type="status" value="NOT_ANNOTATED_CDS"/>
    <property type="molecule type" value="Genomic_DNA"/>
</dbReference>